<evidence type="ECO:0000256" key="5">
    <source>
        <dbReference type="SAM" id="Phobius"/>
    </source>
</evidence>
<dbReference type="Pfam" id="PF04932">
    <property type="entry name" value="Wzy_C"/>
    <property type="match status" value="1"/>
</dbReference>
<evidence type="ECO:0000313" key="8">
    <source>
        <dbReference type="Proteomes" id="UP000318437"/>
    </source>
</evidence>
<feature type="transmembrane region" description="Helical" evidence="5">
    <location>
        <begin position="211"/>
        <end position="228"/>
    </location>
</feature>
<comment type="caution">
    <text evidence="7">The sequence shown here is derived from an EMBL/GenBank/DDBJ whole genome shotgun (WGS) entry which is preliminary data.</text>
</comment>
<feature type="transmembrane region" description="Helical" evidence="5">
    <location>
        <begin position="53"/>
        <end position="71"/>
    </location>
</feature>
<feature type="transmembrane region" description="Helical" evidence="5">
    <location>
        <begin position="140"/>
        <end position="159"/>
    </location>
</feature>
<name>A0A5C6CT22_9BACT</name>
<organism evidence="7 8">
    <name type="scientific">Bythopirellula polymerisocia</name>
    <dbReference type="NCBI Taxonomy" id="2528003"/>
    <lineage>
        <taxon>Bacteria</taxon>
        <taxon>Pseudomonadati</taxon>
        <taxon>Planctomycetota</taxon>
        <taxon>Planctomycetia</taxon>
        <taxon>Pirellulales</taxon>
        <taxon>Lacipirellulaceae</taxon>
        <taxon>Bythopirellula</taxon>
    </lineage>
</organism>
<sequence length="440" mass="48724">MSNAQVMYPTSMPTWRNPLAATIAMPSVSIISPVGIIMLLLGASLAFPVHIAGRAYLGEFFLAILATYGLLQLLSGSKGLAKSFLVILVAMLLSLLGYVLSDLHQQTPPSDYLRGWARWAFMITNFIGLTWIVSRNPTYLYILLVGWAVASPMAGWHLGLHAPMSLWKFFGASQLPFVVLFFVRYRSPKFITVACLGLAALNAALDTRSNALICAVVAGVVFLAGRQSSPYLNKVSLSRFIKFIIILGLCFGVAVFSVKWYSDQYGYERRQSGSDTKRSVSAQVCFQAIMDSPIIGYGSWAKSPELAKLRDRLIEKQINSHVFRADAQEDRIVAHSQLLQGWLEGGLLGLFFFAFLGVQMAIKGTFLTIERGFDSMTPLFATSLLLSGWHLIFSPFNGDQRMLIAAACAVLCYLANEKYVLRNNRNYYVMASSQRPMVVQ</sequence>
<dbReference type="GO" id="GO:0016020">
    <property type="term" value="C:membrane"/>
    <property type="evidence" value="ECO:0007669"/>
    <property type="project" value="UniProtKB-SubCell"/>
</dbReference>
<reference evidence="7 8" key="1">
    <citation type="submission" date="2019-02" db="EMBL/GenBank/DDBJ databases">
        <title>Deep-cultivation of Planctomycetes and their phenomic and genomic characterization uncovers novel biology.</title>
        <authorList>
            <person name="Wiegand S."/>
            <person name="Jogler M."/>
            <person name="Boedeker C."/>
            <person name="Pinto D."/>
            <person name="Vollmers J."/>
            <person name="Rivas-Marin E."/>
            <person name="Kohn T."/>
            <person name="Peeters S.H."/>
            <person name="Heuer A."/>
            <person name="Rast P."/>
            <person name="Oberbeckmann S."/>
            <person name="Bunk B."/>
            <person name="Jeske O."/>
            <person name="Meyerdierks A."/>
            <person name="Storesund J.E."/>
            <person name="Kallscheuer N."/>
            <person name="Luecker S."/>
            <person name="Lage O.M."/>
            <person name="Pohl T."/>
            <person name="Merkel B.J."/>
            <person name="Hornburger P."/>
            <person name="Mueller R.-W."/>
            <person name="Bruemmer F."/>
            <person name="Labrenz M."/>
            <person name="Spormann A.M."/>
            <person name="Op Den Camp H."/>
            <person name="Overmann J."/>
            <person name="Amann R."/>
            <person name="Jetten M.S.M."/>
            <person name="Mascher T."/>
            <person name="Medema M.H."/>
            <person name="Devos D.P."/>
            <person name="Kaster A.-K."/>
            <person name="Ovreas L."/>
            <person name="Rohde M."/>
            <person name="Galperin M.Y."/>
            <person name="Jogler C."/>
        </authorList>
    </citation>
    <scope>NUCLEOTIDE SEQUENCE [LARGE SCALE GENOMIC DNA]</scope>
    <source>
        <strain evidence="7 8">Pla144</strain>
    </source>
</reference>
<dbReference type="InterPro" id="IPR007016">
    <property type="entry name" value="O-antigen_ligase-rel_domated"/>
</dbReference>
<keyword evidence="3 5" id="KW-1133">Transmembrane helix</keyword>
<proteinExistence type="predicted"/>
<gene>
    <name evidence="7" type="ORF">Pla144_13800</name>
</gene>
<evidence type="ECO:0000256" key="3">
    <source>
        <dbReference type="ARBA" id="ARBA00022989"/>
    </source>
</evidence>
<protein>
    <recommendedName>
        <fullName evidence="6">O-antigen ligase-related domain-containing protein</fullName>
    </recommendedName>
</protein>
<accession>A0A5C6CT22</accession>
<feature type="transmembrane region" description="Helical" evidence="5">
    <location>
        <begin position="116"/>
        <end position="133"/>
    </location>
</feature>
<evidence type="ECO:0000256" key="4">
    <source>
        <dbReference type="ARBA" id="ARBA00023136"/>
    </source>
</evidence>
<evidence type="ECO:0000256" key="1">
    <source>
        <dbReference type="ARBA" id="ARBA00004141"/>
    </source>
</evidence>
<feature type="transmembrane region" description="Helical" evidence="5">
    <location>
        <begin position="21"/>
        <end position="47"/>
    </location>
</feature>
<comment type="subcellular location">
    <subcellularLocation>
        <location evidence="1">Membrane</location>
        <topology evidence="1">Multi-pass membrane protein</topology>
    </subcellularLocation>
</comment>
<feature type="domain" description="O-antigen ligase-related" evidence="6">
    <location>
        <begin position="200"/>
        <end position="354"/>
    </location>
</feature>
<feature type="transmembrane region" description="Helical" evidence="5">
    <location>
        <begin position="402"/>
        <end position="421"/>
    </location>
</feature>
<dbReference type="Proteomes" id="UP000318437">
    <property type="component" value="Unassembled WGS sequence"/>
</dbReference>
<dbReference type="AlphaFoldDB" id="A0A5C6CT22"/>
<keyword evidence="8" id="KW-1185">Reference proteome</keyword>
<keyword evidence="2 5" id="KW-0812">Transmembrane</keyword>
<keyword evidence="4 5" id="KW-0472">Membrane</keyword>
<feature type="transmembrane region" description="Helical" evidence="5">
    <location>
        <begin position="83"/>
        <end position="101"/>
    </location>
</feature>
<evidence type="ECO:0000313" key="7">
    <source>
        <dbReference type="EMBL" id="TWU28093.1"/>
    </source>
</evidence>
<feature type="transmembrane region" description="Helical" evidence="5">
    <location>
        <begin position="346"/>
        <end position="366"/>
    </location>
</feature>
<evidence type="ECO:0000256" key="2">
    <source>
        <dbReference type="ARBA" id="ARBA00022692"/>
    </source>
</evidence>
<dbReference type="OrthoDB" id="118203at2"/>
<feature type="transmembrane region" description="Helical" evidence="5">
    <location>
        <begin position="165"/>
        <end position="183"/>
    </location>
</feature>
<evidence type="ECO:0000259" key="6">
    <source>
        <dbReference type="Pfam" id="PF04932"/>
    </source>
</evidence>
<feature type="transmembrane region" description="Helical" evidence="5">
    <location>
        <begin position="240"/>
        <end position="261"/>
    </location>
</feature>
<dbReference type="EMBL" id="SJPS01000002">
    <property type="protein sequence ID" value="TWU28093.1"/>
    <property type="molecule type" value="Genomic_DNA"/>
</dbReference>
<dbReference type="RefSeq" id="WP_146449202.1">
    <property type="nucleotide sequence ID" value="NZ_SJPS01000002.1"/>
</dbReference>